<dbReference type="NCBIfam" id="TIGR00794">
    <property type="entry name" value="kup"/>
    <property type="match status" value="1"/>
</dbReference>
<dbReference type="AlphaFoldDB" id="A0AB34KP18"/>
<feature type="transmembrane region" description="Helical" evidence="10">
    <location>
        <begin position="199"/>
        <end position="217"/>
    </location>
</feature>
<dbReference type="Pfam" id="PF22776">
    <property type="entry name" value="K_trans_C"/>
    <property type="match status" value="1"/>
</dbReference>
<reference evidence="13 14" key="1">
    <citation type="journal article" date="2020" name="Microbiol. Resour. Announc.">
        <title>Draft Genome Sequence of a Cladosporium Species Isolated from the Mesophotic Ascidian Didemnum maculosum.</title>
        <authorList>
            <person name="Gioti A."/>
            <person name="Siaperas R."/>
            <person name="Nikolaivits E."/>
            <person name="Le Goff G."/>
            <person name="Ouazzani J."/>
            <person name="Kotoulas G."/>
            <person name="Topakas E."/>
        </authorList>
    </citation>
    <scope>NUCLEOTIDE SEQUENCE [LARGE SCALE GENOMIC DNA]</scope>
    <source>
        <strain evidence="13 14">TM138-S3</strain>
    </source>
</reference>
<feature type="transmembrane region" description="Helical" evidence="10">
    <location>
        <begin position="272"/>
        <end position="292"/>
    </location>
</feature>
<comment type="caution">
    <text evidence="13">The sequence shown here is derived from an EMBL/GenBank/DDBJ whole genome shotgun (WGS) entry which is preliminary data.</text>
</comment>
<feature type="transmembrane region" description="Helical" evidence="10">
    <location>
        <begin position="441"/>
        <end position="461"/>
    </location>
</feature>
<evidence type="ECO:0000256" key="10">
    <source>
        <dbReference type="SAM" id="Phobius"/>
    </source>
</evidence>
<feature type="transmembrane region" description="Helical" evidence="10">
    <location>
        <begin position="349"/>
        <end position="370"/>
    </location>
</feature>
<feature type="domain" description="K+ potassium transporter C-terminal" evidence="12">
    <location>
        <begin position="589"/>
        <end position="795"/>
    </location>
</feature>
<evidence type="ECO:0000256" key="1">
    <source>
        <dbReference type="ARBA" id="ARBA00004141"/>
    </source>
</evidence>
<keyword evidence="6 10" id="KW-1133">Transmembrane helix</keyword>
<feature type="domain" description="K+ potassium transporter integral membrane" evidence="11">
    <location>
        <begin position="83"/>
        <end position="567"/>
    </location>
</feature>
<feature type="transmembrane region" description="Helical" evidence="10">
    <location>
        <begin position="498"/>
        <end position="519"/>
    </location>
</feature>
<keyword evidence="2" id="KW-0813">Transport</keyword>
<keyword evidence="5" id="KW-0630">Potassium</keyword>
<sequence>MVATAIRFHEDAIHRTHSHMSDSRDGPGIVFSRIPSNAVVGSEKEEPKAQSSVSGDDSASEAQNLPIDHRVRQNFQGRNLLWLAYQSMGVIYGDIGTSPLYVYSSTFTSSPSKADLVGILSLIIWSLLTMVTLKYVFVILRADNEGEGGTFSCYSLLSRYANLANIDPKEAHSLKIQRVLTGEMPSGNRSIRARIEKSAFFRGLLKAIGVLAVSLVIADGVLTPAQSVLGAYQGLNVITTVKTSTVVGATCGTLVFLFLIQPFGTTKVASSFAPIVVVWLGWIGGIGLFNLIKYDYTVLKAFNPGEAFSYLIRHREEGWHSLGGVLLCFTGLEALFADLGAFSRKAIQISWLSWCLPLLLLTYSGQAAYISVHPEAYSYPVFYTAPKGTLIPTMILAVLAAVVASQAIITATFQLIAQITKLSYFPSIKIVHTSKVFHNQLYVPLANWLLMIGTIIVTAVYNNTTSLGNAYGVCVILVTFFDTCLVTMVALIVWLVPWYFVAFPATVIATLDGAFLSAAMTKVPLGAWFTLTLAAILATFFIVWRFGKEQQWAAEAADRAPLSKFARKDADDVYRLARHDNEPVSTNRGFGIFFDKIGDGSTPMVFSQFLEKLVTRPETTVFLNLRAVERPTVADEDRFFVYDLPWPNCYRLMIRYGYMDEVVTPDLASIVLEQVRRHIIQRHSRKSYQRTGAAELSSEIVDSHSTSLDEKPLTNVTVSSQAELANALASLEASYAHRIVYVIGKEEMKIGTKSPLWRSFLLSIFLFIRHNTRSKMANLKVPIDRLVEIGFVKDI</sequence>
<dbReference type="Proteomes" id="UP000803884">
    <property type="component" value="Unassembled WGS sequence"/>
</dbReference>
<feature type="compositionally biased region" description="Polar residues" evidence="9">
    <location>
        <begin position="49"/>
        <end position="61"/>
    </location>
</feature>
<evidence type="ECO:0000256" key="7">
    <source>
        <dbReference type="ARBA" id="ARBA00023065"/>
    </source>
</evidence>
<proteinExistence type="predicted"/>
<protein>
    <recommendedName>
        <fullName evidence="15">Potassium transporter</fullName>
    </recommendedName>
</protein>
<evidence type="ECO:0000313" key="13">
    <source>
        <dbReference type="EMBL" id="KAL1585506.1"/>
    </source>
</evidence>
<evidence type="ECO:0000259" key="11">
    <source>
        <dbReference type="Pfam" id="PF02705"/>
    </source>
</evidence>
<dbReference type="InterPro" id="IPR003855">
    <property type="entry name" value="K+_transporter"/>
</dbReference>
<keyword evidence="14" id="KW-1185">Reference proteome</keyword>
<dbReference type="InterPro" id="IPR053951">
    <property type="entry name" value="K_trans_N"/>
</dbReference>
<evidence type="ECO:0000256" key="2">
    <source>
        <dbReference type="ARBA" id="ARBA00022448"/>
    </source>
</evidence>
<evidence type="ECO:0000259" key="12">
    <source>
        <dbReference type="Pfam" id="PF22776"/>
    </source>
</evidence>
<evidence type="ECO:0000256" key="3">
    <source>
        <dbReference type="ARBA" id="ARBA00022538"/>
    </source>
</evidence>
<evidence type="ECO:0000256" key="9">
    <source>
        <dbReference type="SAM" id="MobiDB-lite"/>
    </source>
</evidence>
<dbReference type="InterPro" id="IPR053952">
    <property type="entry name" value="K_trans_C"/>
</dbReference>
<feature type="transmembrane region" description="Helical" evidence="10">
    <location>
        <begin position="467"/>
        <end position="491"/>
    </location>
</feature>
<evidence type="ECO:0000313" key="14">
    <source>
        <dbReference type="Proteomes" id="UP000803884"/>
    </source>
</evidence>
<feature type="transmembrane region" description="Helical" evidence="10">
    <location>
        <begin position="390"/>
        <end position="420"/>
    </location>
</feature>
<dbReference type="PANTHER" id="PTHR30540:SF83">
    <property type="entry name" value="K+ POTASSIUM TRANSPORTER"/>
    <property type="match status" value="1"/>
</dbReference>
<dbReference type="Pfam" id="PF02705">
    <property type="entry name" value="K_trans"/>
    <property type="match status" value="1"/>
</dbReference>
<dbReference type="RefSeq" id="XP_069228612.1">
    <property type="nucleotide sequence ID" value="XM_069374230.1"/>
</dbReference>
<keyword evidence="8 10" id="KW-0472">Membrane</keyword>
<name>A0AB34KP18_9PEZI</name>
<organism evidence="13 14">
    <name type="scientific">Cladosporium halotolerans</name>
    <dbReference type="NCBI Taxonomy" id="1052096"/>
    <lineage>
        <taxon>Eukaryota</taxon>
        <taxon>Fungi</taxon>
        <taxon>Dikarya</taxon>
        <taxon>Ascomycota</taxon>
        <taxon>Pezizomycotina</taxon>
        <taxon>Dothideomycetes</taxon>
        <taxon>Dothideomycetidae</taxon>
        <taxon>Cladosporiales</taxon>
        <taxon>Cladosporiaceae</taxon>
        <taxon>Cladosporium</taxon>
    </lineage>
</organism>
<dbReference type="EMBL" id="JAAQHG020000019">
    <property type="protein sequence ID" value="KAL1585506.1"/>
    <property type="molecule type" value="Genomic_DNA"/>
</dbReference>
<evidence type="ECO:0008006" key="15">
    <source>
        <dbReference type="Google" id="ProtNLM"/>
    </source>
</evidence>
<comment type="subcellular location">
    <subcellularLocation>
        <location evidence="1">Membrane</location>
        <topology evidence="1">Multi-pass membrane protein</topology>
    </subcellularLocation>
</comment>
<feature type="transmembrane region" description="Helical" evidence="10">
    <location>
        <begin position="525"/>
        <end position="544"/>
    </location>
</feature>
<evidence type="ECO:0000256" key="4">
    <source>
        <dbReference type="ARBA" id="ARBA00022692"/>
    </source>
</evidence>
<keyword evidence="7" id="KW-0406">Ion transport</keyword>
<accession>A0AB34KP18</accession>
<dbReference type="GO" id="GO:0015079">
    <property type="term" value="F:potassium ion transmembrane transporter activity"/>
    <property type="evidence" value="ECO:0007669"/>
    <property type="project" value="InterPro"/>
</dbReference>
<feature type="transmembrane region" description="Helical" evidence="10">
    <location>
        <begin position="116"/>
        <end position="137"/>
    </location>
</feature>
<gene>
    <name evidence="13" type="ORF">WHR41_05625</name>
</gene>
<keyword evidence="4 10" id="KW-0812">Transmembrane</keyword>
<feature type="region of interest" description="Disordered" evidence="9">
    <location>
        <begin position="40"/>
        <end position="61"/>
    </location>
</feature>
<dbReference type="GO" id="GO:0016020">
    <property type="term" value="C:membrane"/>
    <property type="evidence" value="ECO:0007669"/>
    <property type="project" value="UniProtKB-SubCell"/>
</dbReference>
<feature type="transmembrane region" description="Helical" evidence="10">
    <location>
        <begin position="237"/>
        <end position="260"/>
    </location>
</feature>
<dbReference type="PANTHER" id="PTHR30540">
    <property type="entry name" value="OSMOTIC STRESS POTASSIUM TRANSPORTER"/>
    <property type="match status" value="1"/>
</dbReference>
<evidence type="ECO:0000256" key="6">
    <source>
        <dbReference type="ARBA" id="ARBA00022989"/>
    </source>
</evidence>
<feature type="transmembrane region" description="Helical" evidence="10">
    <location>
        <begin position="80"/>
        <end position="104"/>
    </location>
</feature>
<evidence type="ECO:0000256" key="8">
    <source>
        <dbReference type="ARBA" id="ARBA00023136"/>
    </source>
</evidence>
<evidence type="ECO:0000256" key="5">
    <source>
        <dbReference type="ARBA" id="ARBA00022958"/>
    </source>
</evidence>
<feature type="transmembrane region" description="Helical" evidence="10">
    <location>
        <begin position="318"/>
        <end position="337"/>
    </location>
</feature>
<dbReference type="GeneID" id="96007068"/>
<keyword evidence="3" id="KW-0633">Potassium transport</keyword>